<sequence>MLTCGHISIIARYLWIFGLHSHDWLPPCCTTCPPSTAAVRKLPLDSTSTTGITDQQFIHRTSSFIITPCPMADHHTPPKFPAPHVAVPPWTRAPVAQLSLCTNKSYLSDSSSPERLFCMWVRNIPKTMTDDSDKNSSQPIVLGMDWLLTHNSQINWKEHCIESWSPNCLSSCLQGAVPPSVSPGGLPPL</sequence>
<accession>A0ABV0ZQD0</accession>
<proteinExistence type="predicted"/>
<name>A0ABV0ZQD0_9TELE</name>
<reference evidence="1 2" key="1">
    <citation type="submission" date="2021-06" db="EMBL/GenBank/DDBJ databases">
        <authorList>
            <person name="Palmer J.M."/>
        </authorList>
    </citation>
    <scope>NUCLEOTIDE SEQUENCE [LARGE SCALE GENOMIC DNA]</scope>
    <source>
        <strain evidence="1 2">AS_MEX2019</strain>
        <tissue evidence="1">Muscle</tissue>
    </source>
</reference>
<gene>
    <name evidence="1" type="ORF">AMECASPLE_027385</name>
</gene>
<evidence type="ECO:0000313" key="1">
    <source>
        <dbReference type="EMBL" id="MEQ2308350.1"/>
    </source>
</evidence>
<dbReference type="Proteomes" id="UP001469553">
    <property type="component" value="Unassembled WGS sequence"/>
</dbReference>
<organism evidence="1 2">
    <name type="scientific">Ameca splendens</name>
    <dbReference type="NCBI Taxonomy" id="208324"/>
    <lineage>
        <taxon>Eukaryota</taxon>
        <taxon>Metazoa</taxon>
        <taxon>Chordata</taxon>
        <taxon>Craniata</taxon>
        <taxon>Vertebrata</taxon>
        <taxon>Euteleostomi</taxon>
        <taxon>Actinopterygii</taxon>
        <taxon>Neopterygii</taxon>
        <taxon>Teleostei</taxon>
        <taxon>Neoteleostei</taxon>
        <taxon>Acanthomorphata</taxon>
        <taxon>Ovalentaria</taxon>
        <taxon>Atherinomorphae</taxon>
        <taxon>Cyprinodontiformes</taxon>
        <taxon>Goodeidae</taxon>
        <taxon>Ameca</taxon>
    </lineage>
</organism>
<keyword evidence="2" id="KW-1185">Reference proteome</keyword>
<comment type="caution">
    <text evidence="1">The sequence shown here is derived from an EMBL/GenBank/DDBJ whole genome shotgun (WGS) entry which is preliminary data.</text>
</comment>
<evidence type="ECO:0000313" key="2">
    <source>
        <dbReference type="Proteomes" id="UP001469553"/>
    </source>
</evidence>
<dbReference type="EMBL" id="JAHRIP010068725">
    <property type="protein sequence ID" value="MEQ2308350.1"/>
    <property type="molecule type" value="Genomic_DNA"/>
</dbReference>
<protein>
    <submittedName>
        <fullName evidence="1">Uncharacterized protein</fullName>
    </submittedName>
</protein>